<dbReference type="AlphaFoldDB" id="A0A4Y7PIW7"/>
<dbReference type="PANTHER" id="PTHR13037:SF24">
    <property type="entry name" value="POLYCOMB PROTEIN PCL-RELATED"/>
    <property type="match status" value="1"/>
</dbReference>
<accession>A0A4Y7PIW7</accession>
<reference evidence="3 4" key="1">
    <citation type="submission" date="2018-06" db="EMBL/GenBank/DDBJ databases">
        <title>A transcriptomic atlas of mushroom development highlights an independent origin of complex multicellularity.</title>
        <authorList>
            <consortium name="DOE Joint Genome Institute"/>
            <person name="Krizsan K."/>
            <person name="Almasi E."/>
            <person name="Merenyi Z."/>
            <person name="Sahu N."/>
            <person name="Viragh M."/>
            <person name="Koszo T."/>
            <person name="Mondo S."/>
            <person name="Kiss B."/>
            <person name="Balint B."/>
            <person name="Kues U."/>
            <person name="Barry K."/>
            <person name="Hegedus J.C."/>
            <person name="Henrissat B."/>
            <person name="Johnson J."/>
            <person name="Lipzen A."/>
            <person name="Ohm R."/>
            <person name="Nagy I."/>
            <person name="Pangilinan J."/>
            <person name="Yan J."/>
            <person name="Xiong Y."/>
            <person name="Grigoriev I.V."/>
            <person name="Hibbett D.S."/>
            <person name="Nagy L.G."/>
        </authorList>
    </citation>
    <scope>NUCLEOTIDE SEQUENCE [LARGE SCALE GENOMIC DNA]</scope>
    <source>
        <strain evidence="3 4">SZMC22713</strain>
    </source>
</reference>
<feature type="compositionally biased region" description="Pro residues" evidence="2">
    <location>
        <begin position="362"/>
        <end position="372"/>
    </location>
</feature>
<evidence type="ECO:0000313" key="4">
    <source>
        <dbReference type="Proteomes" id="UP000294933"/>
    </source>
</evidence>
<proteinExistence type="predicted"/>
<protein>
    <submittedName>
        <fullName evidence="3">Uncharacterized protein</fullName>
    </submittedName>
</protein>
<dbReference type="VEuPathDB" id="FungiDB:BD410DRAFT_846104"/>
<feature type="region of interest" description="Disordered" evidence="2">
    <location>
        <begin position="1"/>
        <end position="24"/>
    </location>
</feature>
<feature type="compositionally biased region" description="Low complexity" evidence="2">
    <location>
        <begin position="733"/>
        <end position="748"/>
    </location>
</feature>
<dbReference type="EMBL" id="ML170349">
    <property type="protein sequence ID" value="TDL14360.1"/>
    <property type="molecule type" value="Genomic_DNA"/>
</dbReference>
<keyword evidence="4" id="KW-1185">Reference proteome</keyword>
<feature type="compositionally biased region" description="Low complexity" evidence="2">
    <location>
        <begin position="929"/>
        <end position="942"/>
    </location>
</feature>
<name>A0A4Y7PIW7_9AGAM</name>
<keyword evidence="1" id="KW-0945">Host-virus interaction</keyword>
<sequence>MARPRKYKTEKEQVEAARKRRRDWYDRESAKSLARYHHLKSVDFEPKFTAPRTHIPSHRDPSPTHEDQLDKRPQAHANSDDSLTSAMHAQLNTQAMLAAAQDAMCTWQLTTANVDHKIFEAQRVFDLWTCGSLRTWGSALYHMIELNADSDSTQAETELQPYVNLGKELQDRFEIISRRSFTCDPSGVGGTWNAAQFSSSRPPPSGSVNLAAWRLKRNNCRTDHPTTQAVIGFTESGIIHYLGGSRSSHILITLSLHRIVSGDMDEPQPGDANPSATPPSPPLPFHGEDNVPTPVHHETAIHPWDTDYWNDMYPPNRPAHLRHIPVYPHISPSPPDAQAQFDRLYPPSQPSQYHISQLPQNPSSPSPSPLVEPPTDFDVDITSRRFRTSRANGDTIDAEQIVLCTRQSSSPRGLPRGPPVTVVFKGAAFLTHFKRVLPTFLENRITFYDDINITIRSRLAAAIVARSFDTPPPSFGGIVSIPQLAILVTAIVEQHGGAGLISSFSWRTPHEIIHTDVIATSVLRRYLDDDAAVRAGNIFDEIEDDDGLPELKDFDFGHEDIEQFSGEDFPTTPFLQHQSQFMCFSLARPLKRRAASDVDDPPARLPPPPSSLALLPAASINTFPFDSAISRIPLDIDKSSLRSPISASQISVAELVASPPNPLSAISIPSTVNSLPPSSPPAPLSPIEIASTIGSFPPSSPARLSAITISSSIDSFLASSPPAPFTITHTNGPSPSSPAASSMAAPTADTTNDDSDFNPCDGKTVECLATNSPRLDLILPCIRYINDIIILHTTTTKLPTRWSFTGGETTYILHGVNFVESYNKSLPKLYSPFVRLRTDDILPMALRRRINRALPLSMKPRHKPTGLPKPLSTLSHMAAVLLRDRHGSELVTTYSWLEPRALNTIDIVPKTLLDRHVELAHAYADGTTFNSSDSDSHFTSSDPAAEELPDHAHLDL</sequence>
<dbReference type="Proteomes" id="UP000294933">
    <property type="component" value="Unassembled WGS sequence"/>
</dbReference>
<feature type="region of interest" description="Disordered" evidence="2">
    <location>
        <begin position="262"/>
        <end position="289"/>
    </location>
</feature>
<feature type="region of interest" description="Disordered" evidence="2">
    <location>
        <begin position="929"/>
        <end position="956"/>
    </location>
</feature>
<gene>
    <name evidence="3" type="ORF">BD410DRAFT_846104</name>
</gene>
<evidence type="ECO:0000313" key="3">
    <source>
        <dbReference type="EMBL" id="TDL14360.1"/>
    </source>
</evidence>
<evidence type="ECO:0000256" key="2">
    <source>
        <dbReference type="SAM" id="MobiDB-lite"/>
    </source>
</evidence>
<feature type="compositionally biased region" description="Basic and acidic residues" evidence="2">
    <location>
        <begin position="57"/>
        <end position="73"/>
    </location>
</feature>
<feature type="compositionally biased region" description="Basic and acidic residues" evidence="2">
    <location>
        <begin position="7"/>
        <end position="24"/>
    </location>
</feature>
<feature type="region of interest" description="Disordered" evidence="2">
    <location>
        <begin position="45"/>
        <end position="83"/>
    </location>
</feature>
<feature type="region of interest" description="Disordered" evidence="2">
    <location>
        <begin position="724"/>
        <end position="757"/>
    </location>
</feature>
<dbReference type="PANTHER" id="PTHR13037">
    <property type="entry name" value="FORMIN"/>
    <property type="match status" value="1"/>
</dbReference>
<organism evidence="3 4">
    <name type="scientific">Rickenella mellea</name>
    <dbReference type="NCBI Taxonomy" id="50990"/>
    <lineage>
        <taxon>Eukaryota</taxon>
        <taxon>Fungi</taxon>
        <taxon>Dikarya</taxon>
        <taxon>Basidiomycota</taxon>
        <taxon>Agaricomycotina</taxon>
        <taxon>Agaricomycetes</taxon>
        <taxon>Hymenochaetales</taxon>
        <taxon>Rickenellaceae</taxon>
        <taxon>Rickenella</taxon>
    </lineage>
</organism>
<feature type="region of interest" description="Disordered" evidence="2">
    <location>
        <begin position="326"/>
        <end position="377"/>
    </location>
</feature>
<evidence type="ECO:0000256" key="1">
    <source>
        <dbReference type="ARBA" id="ARBA00022581"/>
    </source>
</evidence>